<proteinExistence type="predicted"/>
<evidence type="ECO:0000313" key="1">
    <source>
        <dbReference type="EMBL" id="OEJ28452.1"/>
    </source>
</evidence>
<dbReference type="EMBL" id="MEHJ01000001">
    <property type="protein sequence ID" value="OEJ28452.1"/>
    <property type="molecule type" value="Genomic_DNA"/>
</dbReference>
<gene>
    <name evidence="1" type="ORF">AS594_32170</name>
</gene>
<comment type="caution">
    <text evidence="1">The sequence shown here is derived from an EMBL/GenBank/DDBJ whole genome shotgun (WGS) entry which is preliminary data.</text>
</comment>
<reference evidence="1 2" key="1">
    <citation type="submission" date="2016-08" db="EMBL/GenBank/DDBJ databases">
        <title>Complete genome sequence of Streptomyces agglomeratus strain 6-3-2, a novel anti-MRSA actinomycete isolated from Wuli of Tebit, China.</title>
        <authorList>
            <person name="Chen X."/>
        </authorList>
    </citation>
    <scope>NUCLEOTIDE SEQUENCE [LARGE SCALE GENOMIC DNA]</scope>
    <source>
        <strain evidence="1 2">6-3-2</strain>
    </source>
</reference>
<dbReference type="Proteomes" id="UP000095759">
    <property type="component" value="Unassembled WGS sequence"/>
</dbReference>
<dbReference type="AlphaFoldDB" id="A0A1E5PFZ5"/>
<evidence type="ECO:0000313" key="2">
    <source>
        <dbReference type="Proteomes" id="UP000095759"/>
    </source>
</evidence>
<name>A0A1E5PFZ5_9ACTN</name>
<organism evidence="1 2">
    <name type="scientific">Streptomyces agglomeratus</name>
    <dbReference type="NCBI Taxonomy" id="285458"/>
    <lineage>
        <taxon>Bacteria</taxon>
        <taxon>Bacillati</taxon>
        <taxon>Actinomycetota</taxon>
        <taxon>Actinomycetes</taxon>
        <taxon>Kitasatosporales</taxon>
        <taxon>Streptomycetaceae</taxon>
        <taxon>Streptomyces</taxon>
    </lineage>
</organism>
<accession>A0A1E5PFZ5</accession>
<sequence length="246" mass="27163">MTIKNRLDALLEAGFTDRLGERDRGLLARRALLKSCHEEPSWYLPDSWWFAVPGESYEGLFTALDLHDRFPVTLGEGADVTRLPSRRGAVPVFVTPELDGWRLICGNLEDVVGLDWDEWMEAVERLSAHCGEAQMFCEDIAGGTNIWVVAEHGRIRRRYACDGDPEWTGEPLPWEELLPDAPYFDPDSGEAEPNEGTADVAEACGHLSVDPTRIGARTTVRGHGWLALSAPGVGHQDLRGVTGSGR</sequence>
<dbReference type="RefSeq" id="WP_069775195.1">
    <property type="nucleotide sequence ID" value="NZ_MEHI01000001.1"/>
</dbReference>
<protein>
    <submittedName>
        <fullName evidence="1">Uncharacterized protein</fullName>
    </submittedName>
</protein>
<keyword evidence="2" id="KW-1185">Reference proteome</keyword>
<dbReference type="STRING" id="285458.BGM19_04580"/>
<dbReference type="OrthoDB" id="4512558at2"/>